<evidence type="ECO:0000259" key="11">
    <source>
        <dbReference type="PROSITE" id="PS50249"/>
    </source>
</evidence>
<dbReference type="GO" id="GO:0006511">
    <property type="term" value="P:ubiquitin-dependent protein catabolic process"/>
    <property type="evidence" value="ECO:0007669"/>
    <property type="project" value="InterPro"/>
</dbReference>
<dbReference type="InterPro" id="IPR016563">
    <property type="entry name" value="Npl4"/>
</dbReference>
<dbReference type="InterPro" id="IPR007716">
    <property type="entry name" value="NPL4_Zn-bd_put"/>
</dbReference>
<feature type="region of interest" description="Disordered" evidence="9">
    <location>
        <begin position="415"/>
        <end position="442"/>
    </location>
</feature>
<accession>A0A9W8EAD2</accession>
<dbReference type="InterPro" id="IPR001876">
    <property type="entry name" value="Znf_RanBP2"/>
</dbReference>
<dbReference type="CDD" id="cd08061">
    <property type="entry name" value="MPN_NPL4"/>
    <property type="match status" value="1"/>
</dbReference>
<evidence type="ECO:0000259" key="10">
    <source>
        <dbReference type="PROSITE" id="PS50199"/>
    </source>
</evidence>
<evidence type="ECO:0000256" key="6">
    <source>
        <dbReference type="ARBA" id="ARBA00022771"/>
    </source>
</evidence>
<dbReference type="EMBL" id="JANBQB010000120">
    <property type="protein sequence ID" value="KAJ1981560.1"/>
    <property type="molecule type" value="Genomic_DNA"/>
</dbReference>
<dbReference type="InterPro" id="IPR036443">
    <property type="entry name" value="Znf_RanBP2_sf"/>
</dbReference>
<dbReference type="Proteomes" id="UP001151582">
    <property type="component" value="Unassembled WGS sequence"/>
</dbReference>
<keyword evidence="6 8" id="KW-0863">Zinc-finger</keyword>
<proteinExistence type="inferred from homology"/>
<reference evidence="12" key="1">
    <citation type="submission" date="2022-07" db="EMBL/GenBank/DDBJ databases">
        <title>Phylogenomic reconstructions and comparative analyses of Kickxellomycotina fungi.</title>
        <authorList>
            <person name="Reynolds N.K."/>
            <person name="Stajich J.E."/>
            <person name="Barry K."/>
            <person name="Grigoriev I.V."/>
            <person name="Crous P."/>
            <person name="Smith M.E."/>
        </authorList>
    </citation>
    <scope>NUCLEOTIDE SEQUENCE</scope>
    <source>
        <strain evidence="12">RSA 567</strain>
    </source>
</reference>
<evidence type="ECO:0000256" key="5">
    <source>
        <dbReference type="ARBA" id="ARBA00022723"/>
    </source>
</evidence>
<dbReference type="SUPFAM" id="SSF90209">
    <property type="entry name" value="Ran binding protein zinc finger-like"/>
    <property type="match status" value="1"/>
</dbReference>
<comment type="subcellular location">
    <subcellularLocation>
        <location evidence="2">Cytoplasm</location>
        <location evidence="2">Perinuclear region</location>
    </subcellularLocation>
    <subcellularLocation>
        <location evidence="1">Nucleus membrane</location>
        <topology evidence="1">Peripheral membrane protein</topology>
        <orientation evidence="1">Cytoplasmic side</orientation>
    </subcellularLocation>
</comment>
<gene>
    <name evidence="12" type="primary">NPL4</name>
    <name evidence="12" type="ORF">H4R34_002029</name>
</gene>
<dbReference type="GO" id="GO:0048471">
    <property type="term" value="C:perinuclear region of cytoplasm"/>
    <property type="evidence" value="ECO:0007669"/>
    <property type="project" value="UniProtKB-SubCell"/>
</dbReference>
<sequence>MAGSADLSLGMGVTVSTASRGVSAQELHQGQRVIPPPLEEPNFKVKVPCSAGHPSWPESICTKCQPSAITLQRQNFRLVDHVSFATSGMVDRYIQYWRQTGCQRFAYLYGHYEPYTEKVPLGIQAVVEAIYEPPQQDLVDGLTVDMQWAAEAEVDKLAQLCGLVKVGMIFSDLTDDGSGQGSVMCKRHIGSYFMTSLECHFAAHMQLKHRNPCKWSMSGYFGSKFVTCIVSGNGEGGIDISAYQMSTAAMAMADADIIEPTVDPSKMRVKPATRQRYVPDIMYKYINEYNVPVTQNAKPVFPVEYLLTTVTHGFPENPNPRFITKEPFPIGNRPTLSQISESFLYTHLFIDGVYPSLNHLSDFHLLCHIAQLQVLSLEELQLLAKVATTYDEAAMDLLMHTPGWATLTTLLKQTHQASKPPTTAAPSAPNASSASGTQDTPMEDALSEWSCRHCTFANPAVLSECEMCGLPRDQ</sequence>
<dbReference type="GO" id="GO:0031965">
    <property type="term" value="C:nuclear membrane"/>
    <property type="evidence" value="ECO:0007669"/>
    <property type="project" value="UniProtKB-SubCell"/>
</dbReference>
<dbReference type="GO" id="GO:0031625">
    <property type="term" value="F:ubiquitin protein ligase binding"/>
    <property type="evidence" value="ECO:0007669"/>
    <property type="project" value="TreeGrafter"/>
</dbReference>
<name>A0A9W8EAD2_9FUNG</name>
<feature type="domain" description="MPN" evidence="11">
    <location>
        <begin position="82"/>
        <end position="221"/>
    </location>
</feature>
<dbReference type="Pfam" id="PF05021">
    <property type="entry name" value="NPL4"/>
    <property type="match status" value="1"/>
</dbReference>
<comment type="similarity">
    <text evidence="3">Belongs to the NPL4 family.</text>
</comment>
<evidence type="ECO:0000256" key="1">
    <source>
        <dbReference type="ARBA" id="ARBA00004335"/>
    </source>
</evidence>
<dbReference type="PROSITE" id="PS50249">
    <property type="entry name" value="MPN"/>
    <property type="match status" value="1"/>
</dbReference>
<evidence type="ECO:0000256" key="7">
    <source>
        <dbReference type="ARBA" id="ARBA00022833"/>
    </source>
</evidence>
<dbReference type="Pfam" id="PF05020">
    <property type="entry name" value="zf-NPL4"/>
    <property type="match status" value="1"/>
</dbReference>
<dbReference type="PROSITE" id="PS50199">
    <property type="entry name" value="ZF_RANBP2_2"/>
    <property type="match status" value="1"/>
</dbReference>
<dbReference type="AlphaFoldDB" id="A0A9W8EAD2"/>
<protein>
    <recommendedName>
        <fullName evidence="4">Nuclear protein localization protein 4</fullName>
    </recommendedName>
</protein>
<evidence type="ECO:0000313" key="12">
    <source>
        <dbReference type="EMBL" id="KAJ1981560.1"/>
    </source>
</evidence>
<dbReference type="PANTHER" id="PTHR12710">
    <property type="entry name" value="NUCLEAR PROTEIN LOCALIZATION 4"/>
    <property type="match status" value="1"/>
</dbReference>
<dbReference type="PIRSF" id="PIRSF010052">
    <property type="entry name" value="Polyub_prc_Npl4"/>
    <property type="match status" value="1"/>
</dbReference>
<dbReference type="SMART" id="SM00547">
    <property type="entry name" value="ZnF_RBZ"/>
    <property type="match status" value="1"/>
</dbReference>
<keyword evidence="5" id="KW-0479">Metal-binding</keyword>
<evidence type="ECO:0000256" key="9">
    <source>
        <dbReference type="SAM" id="MobiDB-lite"/>
    </source>
</evidence>
<feature type="domain" description="RanBP2-type" evidence="10">
    <location>
        <begin position="445"/>
        <end position="474"/>
    </location>
</feature>
<evidence type="ECO:0000256" key="8">
    <source>
        <dbReference type="PROSITE-ProRule" id="PRU00322"/>
    </source>
</evidence>
<dbReference type="InterPro" id="IPR037518">
    <property type="entry name" value="MPN"/>
</dbReference>
<dbReference type="PANTHER" id="PTHR12710:SF0">
    <property type="entry name" value="NUCLEAR PROTEIN LOCALIZATION PROTEIN 4 HOMOLOG"/>
    <property type="match status" value="1"/>
</dbReference>
<feature type="compositionally biased region" description="Low complexity" evidence="9">
    <location>
        <begin position="417"/>
        <end position="435"/>
    </location>
</feature>
<dbReference type="InterPro" id="IPR007717">
    <property type="entry name" value="NPL4_C"/>
</dbReference>
<dbReference type="OrthoDB" id="10251089at2759"/>
<dbReference type="PROSITE" id="PS01358">
    <property type="entry name" value="ZF_RANBP2_1"/>
    <property type="match status" value="1"/>
</dbReference>
<evidence type="ECO:0000313" key="13">
    <source>
        <dbReference type="Proteomes" id="UP001151582"/>
    </source>
</evidence>
<evidence type="ECO:0000256" key="4">
    <source>
        <dbReference type="ARBA" id="ARBA00019709"/>
    </source>
</evidence>
<dbReference type="Gene3D" id="2.30.30.380">
    <property type="entry name" value="Zn-finger domain of Sec23/24"/>
    <property type="match status" value="1"/>
</dbReference>
<evidence type="ECO:0000256" key="3">
    <source>
        <dbReference type="ARBA" id="ARBA00011025"/>
    </source>
</evidence>
<comment type="caution">
    <text evidence="12">The sequence shown here is derived from an EMBL/GenBank/DDBJ whole genome shotgun (WGS) entry which is preliminary data.</text>
</comment>
<keyword evidence="13" id="KW-1185">Reference proteome</keyword>
<dbReference type="GO" id="GO:0008270">
    <property type="term" value="F:zinc ion binding"/>
    <property type="evidence" value="ECO:0007669"/>
    <property type="project" value="UniProtKB-KW"/>
</dbReference>
<keyword evidence="7" id="KW-0862">Zinc</keyword>
<dbReference type="GO" id="GO:0043130">
    <property type="term" value="F:ubiquitin binding"/>
    <property type="evidence" value="ECO:0007669"/>
    <property type="project" value="TreeGrafter"/>
</dbReference>
<evidence type="ECO:0000256" key="2">
    <source>
        <dbReference type="ARBA" id="ARBA00004556"/>
    </source>
</evidence>
<organism evidence="12 13">
    <name type="scientific">Dimargaris verticillata</name>
    <dbReference type="NCBI Taxonomy" id="2761393"/>
    <lineage>
        <taxon>Eukaryota</taxon>
        <taxon>Fungi</taxon>
        <taxon>Fungi incertae sedis</taxon>
        <taxon>Zoopagomycota</taxon>
        <taxon>Kickxellomycotina</taxon>
        <taxon>Dimargaritomycetes</taxon>
        <taxon>Dimargaritales</taxon>
        <taxon>Dimargaritaceae</taxon>
        <taxon>Dimargaris</taxon>
    </lineage>
</organism>